<dbReference type="AlphaFoldDB" id="A0A317XYP1"/>
<accession>A0A317XYP1</accession>
<dbReference type="EMBL" id="KZ819188">
    <property type="protein sequence ID" value="PWZ03417.1"/>
    <property type="molecule type" value="Genomic_DNA"/>
</dbReference>
<dbReference type="InParanoid" id="A0A317XYP1"/>
<protein>
    <submittedName>
        <fullName evidence="1">Uncharacterized protein</fullName>
    </submittedName>
</protein>
<reference evidence="1 2" key="1">
    <citation type="journal article" date="2018" name="Mol. Biol. Evol.">
        <title>Broad Genomic Sampling Reveals a Smut Pathogenic Ancestry of the Fungal Clade Ustilaginomycotina.</title>
        <authorList>
            <person name="Kijpornyongpan T."/>
            <person name="Mondo S.J."/>
            <person name="Barry K."/>
            <person name="Sandor L."/>
            <person name="Lee J."/>
            <person name="Lipzen A."/>
            <person name="Pangilinan J."/>
            <person name="LaButti K."/>
            <person name="Hainaut M."/>
            <person name="Henrissat B."/>
            <person name="Grigoriev I.V."/>
            <person name="Spatafora J.W."/>
            <person name="Aime M.C."/>
        </authorList>
    </citation>
    <scope>NUCLEOTIDE SEQUENCE [LARGE SCALE GENOMIC DNA]</scope>
    <source>
        <strain evidence="1 2">MCA 3645</strain>
    </source>
</reference>
<organism evidence="1 2">
    <name type="scientific">Testicularia cyperi</name>
    <dbReference type="NCBI Taxonomy" id="1882483"/>
    <lineage>
        <taxon>Eukaryota</taxon>
        <taxon>Fungi</taxon>
        <taxon>Dikarya</taxon>
        <taxon>Basidiomycota</taxon>
        <taxon>Ustilaginomycotina</taxon>
        <taxon>Ustilaginomycetes</taxon>
        <taxon>Ustilaginales</taxon>
        <taxon>Anthracoideaceae</taxon>
        <taxon>Testicularia</taxon>
    </lineage>
</organism>
<evidence type="ECO:0000313" key="2">
    <source>
        <dbReference type="Proteomes" id="UP000246740"/>
    </source>
</evidence>
<name>A0A317XYP1_9BASI</name>
<evidence type="ECO:0000313" key="1">
    <source>
        <dbReference type="EMBL" id="PWZ03417.1"/>
    </source>
</evidence>
<keyword evidence="2" id="KW-1185">Reference proteome</keyword>
<dbReference type="Proteomes" id="UP000246740">
    <property type="component" value="Unassembled WGS sequence"/>
</dbReference>
<proteinExistence type="predicted"/>
<sequence length="196" mass="21441">MMVEQGASWKKCRKAGYDHVRTAGFHPHGRDGTLEPASGVVRQATPSVICRFQRESIVLQTTVLSCVLPFLSLTFLLPLSTVLCCCTSTRVGGSAAARLRKWLPECNRIQARYCTVVGRDPAQQHCCNSWRAARRLTSGCAGCARPFHISRTLRFSALSGGGLHLAASTAEISWLALCRSRFLSHMLAVHLPRSSS</sequence>
<gene>
    <name evidence="1" type="ORF">BCV70DRAFT_17052</name>
</gene>